<dbReference type="InterPro" id="IPR012826">
    <property type="entry name" value="FliN"/>
</dbReference>
<keyword evidence="5" id="KW-0283">Flagellar rotation</keyword>
<dbReference type="PRINTS" id="PR00956">
    <property type="entry name" value="FLGMOTORFLIN"/>
</dbReference>
<evidence type="ECO:0000313" key="9">
    <source>
        <dbReference type="Proteomes" id="UP000009229"/>
    </source>
</evidence>
<organism evidence="8 9">
    <name type="scientific">Desulfofundulus kuznetsovii (strain DSM 6115 / VKM B-1805 / 17)</name>
    <name type="common">Desulfotomaculum kuznetsovii</name>
    <dbReference type="NCBI Taxonomy" id="760568"/>
    <lineage>
        <taxon>Bacteria</taxon>
        <taxon>Bacillati</taxon>
        <taxon>Bacillota</taxon>
        <taxon>Clostridia</taxon>
        <taxon>Eubacteriales</taxon>
        <taxon>Peptococcaceae</taxon>
        <taxon>Desulfofundulus</taxon>
    </lineage>
</organism>
<keyword evidence="3" id="KW-1003">Cell membrane</keyword>
<feature type="domain" description="Flagellar motor switch protein FliN-like C-terminal" evidence="7">
    <location>
        <begin position="45"/>
        <end position="113"/>
    </location>
</feature>
<dbReference type="GO" id="GO:0006935">
    <property type="term" value="P:chemotaxis"/>
    <property type="evidence" value="ECO:0007669"/>
    <property type="project" value="UniProtKB-KW"/>
</dbReference>
<evidence type="ECO:0000256" key="2">
    <source>
        <dbReference type="ARBA" id="ARBA00009226"/>
    </source>
</evidence>
<dbReference type="GO" id="GO:0009425">
    <property type="term" value="C:bacterial-type flagellum basal body"/>
    <property type="evidence" value="ECO:0007669"/>
    <property type="project" value="InterPro"/>
</dbReference>
<comment type="subcellular location">
    <subcellularLocation>
        <location evidence="1">Cell membrane</location>
        <topology evidence="1">Peripheral membrane protein</topology>
        <orientation evidence="1">Cytoplasmic side</orientation>
    </subcellularLocation>
</comment>
<dbReference type="SUPFAM" id="SSF101801">
    <property type="entry name" value="Surface presentation of antigens (SPOA)"/>
    <property type="match status" value="1"/>
</dbReference>
<dbReference type="KEGG" id="dku:Desku_1774"/>
<dbReference type="Proteomes" id="UP000009229">
    <property type="component" value="Chromosome"/>
</dbReference>
<dbReference type="InterPro" id="IPR051469">
    <property type="entry name" value="FliN/MopA/SpaO"/>
</dbReference>
<keyword evidence="9" id="KW-1185">Reference proteome</keyword>
<keyword evidence="8" id="KW-0282">Flagellum</keyword>
<dbReference type="AlphaFoldDB" id="A0AAU8PNA6"/>
<dbReference type="InterPro" id="IPR001543">
    <property type="entry name" value="FliN-like_C"/>
</dbReference>
<keyword evidence="8" id="KW-0969">Cilium</keyword>
<dbReference type="RefSeq" id="WP_013822856.1">
    <property type="nucleotide sequence ID" value="NC_015573.1"/>
</dbReference>
<dbReference type="InterPro" id="IPR001172">
    <property type="entry name" value="FliN_T3SS_HrcQb"/>
</dbReference>
<protein>
    <submittedName>
        <fullName evidence="8">Flagellar motor switch protein FliN</fullName>
    </submittedName>
</protein>
<keyword evidence="4" id="KW-0145">Chemotaxis</keyword>
<dbReference type="GO" id="GO:0003774">
    <property type="term" value="F:cytoskeletal motor activity"/>
    <property type="evidence" value="ECO:0007669"/>
    <property type="project" value="InterPro"/>
</dbReference>
<evidence type="ECO:0000313" key="8">
    <source>
        <dbReference type="EMBL" id="AEG15342.1"/>
    </source>
</evidence>
<dbReference type="GO" id="GO:0005886">
    <property type="term" value="C:plasma membrane"/>
    <property type="evidence" value="ECO:0007669"/>
    <property type="project" value="UniProtKB-SubCell"/>
</dbReference>
<dbReference type="PANTHER" id="PTHR43484">
    <property type="match status" value="1"/>
</dbReference>
<sequence length="126" mass="13910">MITEDEIKDMIERMEGRQPAVRKVSFPPLTAPAGADRLKIPLDYLNDVKVTITVELGSTTMKVRDILQLSEGSVVELDRPAGDTVEVLINDQPLARGEVVVLGGNFGVRIESIREQRKTRPGGEKQ</sequence>
<proteinExistence type="inferred from homology"/>
<comment type="similarity">
    <text evidence="2">Belongs to the FliN/MopA/SpaO family.</text>
</comment>
<dbReference type="NCBIfam" id="TIGR02480">
    <property type="entry name" value="fliN"/>
    <property type="match status" value="1"/>
</dbReference>
<evidence type="ECO:0000256" key="6">
    <source>
        <dbReference type="ARBA" id="ARBA00023136"/>
    </source>
</evidence>
<dbReference type="EMBL" id="CP002770">
    <property type="protein sequence ID" value="AEG15342.1"/>
    <property type="molecule type" value="Genomic_DNA"/>
</dbReference>
<dbReference type="InterPro" id="IPR036429">
    <property type="entry name" value="SpoA-like_sf"/>
</dbReference>
<keyword evidence="8" id="KW-0966">Cell projection</keyword>
<reference evidence="9" key="1">
    <citation type="submission" date="2011-05" db="EMBL/GenBank/DDBJ databases">
        <title>Complete sequence of Desulfotomaculum kuznetsovii DSM 6115.</title>
        <authorList>
            <person name="Lucas S."/>
            <person name="Han J."/>
            <person name="Lapidus A."/>
            <person name="Cheng J.-F."/>
            <person name="Goodwin L."/>
            <person name="Pitluck S."/>
            <person name="Peters L."/>
            <person name="Mikhailova N."/>
            <person name="Lu M."/>
            <person name="Saunders E."/>
            <person name="Han C."/>
            <person name="Tapia R."/>
            <person name="Land M."/>
            <person name="Hauser L."/>
            <person name="Kyrpides N."/>
            <person name="Ivanova N."/>
            <person name="Pagani I."/>
            <person name="Nazina T."/>
            <person name="Ivanova A."/>
            <person name="Parshina S."/>
            <person name="Kuever J."/>
            <person name="Muyzer G."/>
            <person name="Plugge C."/>
            <person name="Stams A."/>
            <person name="Woyke T."/>
        </authorList>
    </citation>
    <scope>NUCLEOTIDE SEQUENCE [LARGE SCALE GENOMIC DNA]</scope>
    <source>
        <strain evidence="9">DSM 6115 / VKM B-1805 / 17</strain>
    </source>
</reference>
<evidence type="ECO:0000259" key="7">
    <source>
        <dbReference type="Pfam" id="PF01052"/>
    </source>
</evidence>
<evidence type="ECO:0000256" key="5">
    <source>
        <dbReference type="ARBA" id="ARBA00022779"/>
    </source>
</evidence>
<accession>A0AAU8PNA6</accession>
<dbReference type="GO" id="GO:0071973">
    <property type="term" value="P:bacterial-type flagellum-dependent cell motility"/>
    <property type="evidence" value="ECO:0007669"/>
    <property type="project" value="InterPro"/>
</dbReference>
<evidence type="ECO:0000256" key="3">
    <source>
        <dbReference type="ARBA" id="ARBA00022475"/>
    </source>
</evidence>
<dbReference type="PANTHER" id="PTHR43484:SF1">
    <property type="entry name" value="FLAGELLAR MOTOR SWITCH PROTEIN FLIN"/>
    <property type="match status" value="1"/>
</dbReference>
<dbReference type="Gene3D" id="2.30.330.10">
    <property type="entry name" value="SpoA-like"/>
    <property type="match status" value="1"/>
</dbReference>
<gene>
    <name evidence="8" type="ordered locus">Desku_1774</name>
</gene>
<name>A0AAU8PNA6_DESK7</name>
<dbReference type="Pfam" id="PF01052">
    <property type="entry name" value="FliMN_C"/>
    <property type="match status" value="1"/>
</dbReference>
<evidence type="ECO:0000256" key="4">
    <source>
        <dbReference type="ARBA" id="ARBA00022500"/>
    </source>
</evidence>
<evidence type="ECO:0000256" key="1">
    <source>
        <dbReference type="ARBA" id="ARBA00004413"/>
    </source>
</evidence>
<keyword evidence="6" id="KW-0472">Membrane</keyword>